<protein>
    <recommendedName>
        <fullName evidence="5">FAD-binding PCMH-type domain-containing protein</fullName>
    </recommendedName>
</protein>
<feature type="domain" description="FAD-binding PCMH-type" evidence="5">
    <location>
        <begin position="24"/>
        <end position="219"/>
    </location>
</feature>
<keyword evidence="7" id="KW-1185">Reference proteome</keyword>
<evidence type="ECO:0000256" key="4">
    <source>
        <dbReference type="ARBA" id="ARBA00023002"/>
    </source>
</evidence>
<dbReference type="InterPro" id="IPR016166">
    <property type="entry name" value="FAD-bd_PCMH"/>
</dbReference>
<gene>
    <name evidence="6" type="ORF">JX265_009814</name>
</gene>
<dbReference type="Gene3D" id="3.30.465.10">
    <property type="match status" value="2"/>
</dbReference>
<evidence type="ECO:0000313" key="7">
    <source>
        <dbReference type="Proteomes" id="UP000829685"/>
    </source>
</evidence>
<dbReference type="SUPFAM" id="SSF56176">
    <property type="entry name" value="FAD-binding/transporter-associated domain-like"/>
    <property type="match status" value="1"/>
</dbReference>
<evidence type="ECO:0000259" key="5">
    <source>
        <dbReference type="PROSITE" id="PS51387"/>
    </source>
</evidence>
<dbReference type="InterPro" id="IPR006094">
    <property type="entry name" value="Oxid_FAD_bind_N"/>
</dbReference>
<dbReference type="GO" id="GO:0016491">
    <property type="term" value="F:oxidoreductase activity"/>
    <property type="evidence" value="ECO:0007669"/>
    <property type="project" value="UniProtKB-KW"/>
</dbReference>
<evidence type="ECO:0000256" key="1">
    <source>
        <dbReference type="ARBA" id="ARBA00005466"/>
    </source>
</evidence>
<dbReference type="AlphaFoldDB" id="A0A9Q0AIU1"/>
<dbReference type="InterPro" id="IPR050416">
    <property type="entry name" value="FAD-linked_Oxidoreductase"/>
</dbReference>
<proteinExistence type="inferred from homology"/>
<dbReference type="PANTHER" id="PTHR42973">
    <property type="entry name" value="BINDING OXIDOREDUCTASE, PUTATIVE (AFU_ORTHOLOGUE AFUA_1G17690)-RELATED"/>
    <property type="match status" value="1"/>
</dbReference>
<dbReference type="InterPro" id="IPR036318">
    <property type="entry name" value="FAD-bd_PCMH-like_sf"/>
</dbReference>
<dbReference type="Proteomes" id="UP000829685">
    <property type="component" value="Unassembled WGS sequence"/>
</dbReference>
<evidence type="ECO:0000256" key="2">
    <source>
        <dbReference type="ARBA" id="ARBA00022630"/>
    </source>
</evidence>
<dbReference type="PANTHER" id="PTHR42973:SF53">
    <property type="entry name" value="FAD-BINDING PCMH-TYPE DOMAIN-CONTAINING PROTEIN-RELATED"/>
    <property type="match status" value="1"/>
</dbReference>
<keyword evidence="3" id="KW-0274">FAD</keyword>
<dbReference type="PROSITE" id="PS51387">
    <property type="entry name" value="FAD_PCMH"/>
    <property type="match status" value="1"/>
</dbReference>
<dbReference type="InterPro" id="IPR016169">
    <property type="entry name" value="FAD-bd_PCMH_sub2"/>
</dbReference>
<keyword evidence="4" id="KW-0560">Oxidoreductase</keyword>
<accession>A0A9Q0AIU1</accession>
<evidence type="ECO:0000256" key="3">
    <source>
        <dbReference type="ARBA" id="ARBA00022827"/>
    </source>
</evidence>
<comment type="caution">
    <text evidence="6">The sequence shown here is derived from an EMBL/GenBank/DDBJ whole genome shotgun (WGS) entry which is preliminary data.</text>
</comment>
<dbReference type="Gene3D" id="3.40.462.20">
    <property type="match status" value="1"/>
</dbReference>
<organism evidence="6 7">
    <name type="scientific">Neoarthrinium moseri</name>
    <dbReference type="NCBI Taxonomy" id="1658444"/>
    <lineage>
        <taxon>Eukaryota</taxon>
        <taxon>Fungi</taxon>
        <taxon>Dikarya</taxon>
        <taxon>Ascomycota</taxon>
        <taxon>Pezizomycotina</taxon>
        <taxon>Sordariomycetes</taxon>
        <taxon>Xylariomycetidae</taxon>
        <taxon>Amphisphaeriales</taxon>
        <taxon>Apiosporaceae</taxon>
        <taxon>Neoarthrinium</taxon>
    </lineage>
</organism>
<keyword evidence="2" id="KW-0285">Flavoprotein</keyword>
<dbReference type="EMBL" id="JAFIMR010000031">
    <property type="protein sequence ID" value="KAI1860415.1"/>
    <property type="molecule type" value="Genomic_DNA"/>
</dbReference>
<evidence type="ECO:0000313" key="6">
    <source>
        <dbReference type="EMBL" id="KAI1860415.1"/>
    </source>
</evidence>
<reference evidence="6" key="1">
    <citation type="submission" date="2021-03" db="EMBL/GenBank/DDBJ databases">
        <title>Revisited historic fungal species revealed as producer of novel bioactive compounds through whole genome sequencing and comparative genomics.</title>
        <authorList>
            <person name="Vignolle G.A."/>
            <person name="Hochenegger N."/>
            <person name="Mach R.L."/>
            <person name="Mach-Aigner A.R."/>
            <person name="Javad Rahimi M."/>
            <person name="Salim K.A."/>
            <person name="Chan C.M."/>
            <person name="Lim L.B.L."/>
            <person name="Cai F."/>
            <person name="Druzhinina I.S."/>
            <person name="U'Ren J.M."/>
            <person name="Derntl C."/>
        </authorList>
    </citation>
    <scope>NUCLEOTIDE SEQUENCE</scope>
    <source>
        <strain evidence="6">TUCIM 5799</strain>
    </source>
</reference>
<sequence>MYGTVCLRDDSYAARIESYWCNNANLRPSCIVQSHSVEELSKAVAALAKAHQHFAVRAGGHTNWAGSNNITNGVTIDLGFLDVTNYDDATQVAHIGPGAKWKDVRLSPGRWKHFPHAALRLACDQVIAYEVFLANGKVIAADARGEHTDLFRVLKGRGSNFGIVTRFSMQTLPIGPIWGGLALYRLNFVPTGIKALVEFTDSAVPLEFPSRITWLLSRSPPCSARSWRCPKFLTNYKTTTLQELLTYSSLPPNYYNIWFTLTIKNDVSILLKAAELHNEMAKELQEHITDQVFTSHFAFQPGPRLYVEQSHANNITGHVLGLEQNTHDAILIQAFVSVRTAEL</sequence>
<comment type="similarity">
    <text evidence="1">Belongs to the oxygen-dependent FAD-linked oxidoreductase family.</text>
</comment>
<dbReference type="GO" id="GO:0071949">
    <property type="term" value="F:FAD binding"/>
    <property type="evidence" value="ECO:0007669"/>
    <property type="project" value="InterPro"/>
</dbReference>
<dbReference type="Pfam" id="PF01565">
    <property type="entry name" value="FAD_binding_4"/>
    <property type="match status" value="1"/>
</dbReference>
<name>A0A9Q0AIU1_9PEZI</name>